<name>A0AAJ1TII5_9BACL</name>
<dbReference type="AlphaFoldDB" id="A0AAJ1TII5"/>
<evidence type="ECO:0000256" key="1">
    <source>
        <dbReference type="SAM" id="SignalP"/>
    </source>
</evidence>
<reference evidence="2 3" key="1">
    <citation type="submission" date="2023-07" db="EMBL/GenBank/DDBJ databases">
        <title>Genomic Encyclopedia of Type Strains, Phase IV (KMG-IV): sequencing the most valuable type-strain genomes for metagenomic binning, comparative biology and taxonomic classification.</title>
        <authorList>
            <person name="Goeker M."/>
        </authorList>
    </citation>
    <scope>NUCLEOTIDE SEQUENCE [LARGE SCALE GENOMIC DNA]</scope>
    <source>
        <strain evidence="2 3">DSM 46876</strain>
    </source>
</reference>
<accession>A0AAJ1TII5</accession>
<evidence type="ECO:0000313" key="3">
    <source>
        <dbReference type="Proteomes" id="UP001238450"/>
    </source>
</evidence>
<evidence type="ECO:0000313" key="2">
    <source>
        <dbReference type="EMBL" id="MDQ0416614.1"/>
    </source>
</evidence>
<gene>
    <name evidence="2" type="ORF">J2Z48_000781</name>
</gene>
<feature type="signal peptide" evidence="1">
    <location>
        <begin position="1"/>
        <end position="25"/>
    </location>
</feature>
<dbReference type="RefSeq" id="WP_307251229.1">
    <property type="nucleotide sequence ID" value="NZ_JAUSUV010000003.1"/>
</dbReference>
<organism evidence="2 3">
    <name type="scientific">Croceifilum oryzae</name>
    <dbReference type="NCBI Taxonomy" id="1553429"/>
    <lineage>
        <taxon>Bacteria</taxon>
        <taxon>Bacillati</taxon>
        <taxon>Bacillota</taxon>
        <taxon>Bacilli</taxon>
        <taxon>Bacillales</taxon>
        <taxon>Thermoactinomycetaceae</taxon>
        <taxon>Croceifilum</taxon>
    </lineage>
</organism>
<dbReference type="Proteomes" id="UP001238450">
    <property type="component" value="Unassembled WGS sequence"/>
</dbReference>
<protein>
    <submittedName>
        <fullName evidence="2">P pilus assembly chaperone PapD</fullName>
    </submittedName>
</protein>
<comment type="caution">
    <text evidence="2">The sequence shown here is derived from an EMBL/GenBank/DDBJ whole genome shotgun (WGS) entry which is preliminary data.</text>
</comment>
<keyword evidence="3" id="KW-1185">Reference proteome</keyword>
<keyword evidence="1" id="KW-0732">Signal</keyword>
<feature type="chain" id="PRO_5042460183" evidence="1">
    <location>
        <begin position="26"/>
        <end position="125"/>
    </location>
</feature>
<sequence length="125" mass="13392">MKMKIASLVSTAVVALSTSVVFAHAEPSQEVNLSELQSSATSNYVTVKNQNRQLTVVINNKSQGHEAIRYNVIKADGSVVANGLIAPNGNKTFSKYFEKGEYSLELICQTKVGCNATGSIGYFGD</sequence>
<dbReference type="EMBL" id="JAUSUV010000003">
    <property type="protein sequence ID" value="MDQ0416614.1"/>
    <property type="molecule type" value="Genomic_DNA"/>
</dbReference>
<proteinExistence type="predicted"/>